<name>A0A4V3UQS5_9EURO</name>
<evidence type="ECO:0000259" key="8">
    <source>
        <dbReference type="Pfam" id="PF20684"/>
    </source>
</evidence>
<keyword evidence="3 7" id="KW-1133">Transmembrane helix</keyword>
<evidence type="ECO:0000256" key="5">
    <source>
        <dbReference type="ARBA" id="ARBA00038359"/>
    </source>
</evidence>
<comment type="subcellular location">
    <subcellularLocation>
        <location evidence="1">Membrane</location>
        <topology evidence="1">Multi-pass membrane protein</topology>
    </subcellularLocation>
</comment>
<feature type="transmembrane region" description="Helical" evidence="7">
    <location>
        <begin position="267"/>
        <end position="290"/>
    </location>
</feature>
<evidence type="ECO:0000256" key="1">
    <source>
        <dbReference type="ARBA" id="ARBA00004141"/>
    </source>
</evidence>
<evidence type="ECO:0000256" key="3">
    <source>
        <dbReference type="ARBA" id="ARBA00022989"/>
    </source>
</evidence>
<keyword evidence="2 7" id="KW-0812">Transmembrane</keyword>
<dbReference type="AlphaFoldDB" id="A0A4V3UQS5"/>
<feature type="transmembrane region" description="Helical" evidence="7">
    <location>
        <begin position="151"/>
        <end position="172"/>
    </location>
</feature>
<feature type="transmembrane region" description="Helical" evidence="7">
    <location>
        <begin position="41"/>
        <end position="61"/>
    </location>
</feature>
<feature type="compositionally biased region" description="Polar residues" evidence="6">
    <location>
        <begin position="1"/>
        <end position="18"/>
    </location>
</feature>
<feature type="domain" description="Rhodopsin" evidence="8">
    <location>
        <begin position="58"/>
        <end position="291"/>
    </location>
</feature>
<dbReference type="PANTHER" id="PTHR33048">
    <property type="entry name" value="PTH11-LIKE INTEGRAL MEMBRANE PROTEIN (AFU_ORTHOLOGUE AFUA_5G11245)"/>
    <property type="match status" value="1"/>
</dbReference>
<dbReference type="InterPro" id="IPR049326">
    <property type="entry name" value="Rhodopsin_dom_fungi"/>
</dbReference>
<feature type="compositionally biased region" description="Polar residues" evidence="6">
    <location>
        <begin position="339"/>
        <end position="351"/>
    </location>
</feature>
<evidence type="ECO:0000313" key="9">
    <source>
        <dbReference type="EMBL" id="THD00171.1"/>
    </source>
</evidence>
<keyword evidence="4 7" id="KW-0472">Membrane</keyword>
<evidence type="ECO:0000256" key="2">
    <source>
        <dbReference type="ARBA" id="ARBA00022692"/>
    </source>
</evidence>
<feature type="transmembrane region" description="Helical" evidence="7">
    <location>
        <begin position="192"/>
        <end position="215"/>
    </location>
</feature>
<dbReference type="VEuPathDB" id="FungiDB:EYZ11_000362"/>
<dbReference type="Proteomes" id="UP000308092">
    <property type="component" value="Unassembled WGS sequence"/>
</dbReference>
<feature type="transmembrane region" description="Helical" evidence="7">
    <location>
        <begin position="227"/>
        <end position="247"/>
    </location>
</feature>
<evidence type="ECO:0000256" key="6">
    <source>
        <dbReference type="SAM" id="MobiDB-lite"/>
    </source>
</evidence>
<evidence type="ECO:0000256" key="4">
    <source>
        <dbReference type="ARBA" id="ARBA00023136"/>
    </source>
</evidence>
<evidence type="ECO:0000256" key="7">
    <source>
        <dbReference type="SAM" id="Phobius"/>
    </source>
</evidence>
<feature type="region of interest" description="Disordered" evidence="6">
    <location>
        <begin position="1"/>
        <end position="29"/>
    </location>
</feature>
<dbReference type="PANTHER" id="PTHR33048:SF47">
    <property type="entry name" value="INTEGRAL MEMBRANE PROTEIN-RELATED"/>
    <property type="match status" value="1"/>
</dbReference>
<organism evidence="9 10">
    <name type="scientific">Aspergillus tanneri</name>
    <dbReference type="NCBI Taxonomy" id="1220188"/>
    <lineage>
        <taxon>Eukaryota</taxon>
        <taxon>Fungi</taxon>
        <taxon>Dikarya</taxon>
        <taxon>Ascomycota</taxon>
        <taxon>Pezizomycotina</taxon>
        <taxon>Eurotiomycetes</taxon>
        <taxon>Eurotiomycetidae</taxon>
        <taxon>Eurotiales</taxon>
        <taxon>Aspergillaceae</taxon>
        <taxon>Aspergillus</taxon>
        <taxon>Aspergillus subgen. Circumdati</taxon>
    </lineage>
</organism>
<comment type="similarity">
    <text evidence="5">Belongs to the SAT4 family.</text>
</comment>
<feature type="region of interest" description="Disordered" evidence="6">
    <location>
        <begin position="335"/>
        <end position="356"/>
    </location>
</feature>
<gene>
    <name evidence="9" type="ORF">EYZ11_000362</name>
</gene>
<dbReference type="Pfam" id="PF20684">
    <property type="entry name" value="Fung_rhodopsin"/>
    <property type="match status" value="1"/>
</dbReference>
<keyword evidence="10" id="KW-1185">Reference proteome</keyword>
<feature type="transmembrane region" description="Helical" evidence="7">
    <location>
        <begin position="117"/>
        <end position="139"/>
    </location>
</feature>
<dbReference type="EMBL" id="SOSA01000005">
    <property type="protein sequence ID" value="THD00171.1"/>
    <property type="molecule type" value="Genomic_DNA"/>
</dbReference>
<comment type="caution">
    <text evidence="9">The sequence shown here is derived from an EMBL/GenBank/DDBJ whole genome shotgun (WGS) entry which is preliminary data.</text>
</comment>
<evidence type="ECO:0000313" key="10">
    <source>
        <dbReference type="Proteomes" id="UP000308092"/>
    </source>
</evidence>
<dbReference type="InterPro" id="IPR052337">
    <property type="entry name" value="SAT4-like"/>
</dbReference>
<proteinExistence type="inferred from homology"/>
<feature type="transmembrane region" description="Helical" evidence="7">
    <location>
        <begin position="73"/>
        <end position="97"/>
    </location>
</feature>
<sequence length="388" mass="43634">MSRYATTLTNSGPNLRGSSHQREHMPPNDASLNQDQGRSLWVVNSILISLATLAVIGRFYARKLRKLAFGADDWTILIALLLLWALYGLFVACRQYGLGKHRAALPEDHIPKFLDLLYYFQIVYILAPPTVKLSLLFLYRRIFVSTKFITIVYVVGAVVSLWAIIMTFLGIFNCTPIHAFWTGQGKCLPFKQFAIGYAVVNIITDLAVWLMPIPMMWKLQLPLGRKVALTLIFALGLFDCASALIRLNLSMLALGNWDVTYDYARGFMWSIIEVSVGIVCTCLPTMRIILKSAFNGHIGRFLRFSSLTPNRQSSGSKPWLRSTEYNEIQPSWLIRDGGSHQNHSNVTTSTTVDRDELRHSSHGIQVLEEGLDDSNSIRYGIGAVPMDV</sequence>
<protein>
    <recommendedName>
        <fullName evidence="8">Rhodopsin domain-containing protein</fullName>
    </recommendedName>
</protein>
<accession>A0A4V3UQS5</accession>
<reference evidence="9 10" key="1">
    <citation type="submission" date="2019-03" db="EMBL/GenBank/DDBJ databases">
        <title>The genome sequence of a newly discovered highly antifungal drug resistant Aspergillus species, Aspergillus tanneri NIH 1004.</title>
        <authorList>
            <person name="Mounaud S."/>
            <person name="Singh I."/>
            <person name="Joardar V."/>
            <person name="Pakala S."/>
            <person name="Pakala S."/>
            <person name="Venepally P."/>
            <person name="Hoover J."/>
            <person name="Nierman W."/>
            <person name="Chung J."/>
            <person name="Losada L."/>
        </authorList>
    </citation>
    <scope>NUCLEOTIDE SEQUENCE [LARGE SCALE GENOMIC DNA]</scope>
    <source>
        <strain evidence="9 10">NIH1004</strain>
    </source>
</reference>
<dbReference type="GO" id="GO:0016020">
    <property type="term" value="C:membrane"/>
    <property type="evidence" value="ECO:0007669"/>
    <property type="project" value="UniProtKB-SubCell"/>
</dbReference>